<dbReference type="PANTHER" id="PTHR43861:SF6">
    <property type="entry name" value="METHYLTRANSFERASE TYPE 11"/>
    <property type="match status" value="1"/>
</dbReference>
<dbReference type="GO" id="GO:0008168">
    <property type="term" value="F:methyltransferase activity"/>
    <property type="evidence" value="ECO:0007669"/>
    <property type="project" value="UniProtKB-KW"/>
</dbReference>
<keyword evidence="2" id="KW-1185">Reference proteome</keyword>
<dbReference type="Pfam" id="PF13489">
    <property type="entry name" value="Methyltransf_23"/>
    <property type="match status" value="1"/>
</dbReference>
<dbReference type="RefSeq" id="WP_014019851.1">
    <property type="nucleotide sequence ID" value="NC_015914.1"/>
</dbReference>
<dbReference type="GO" id="GO:0032259">
    <property type="term" value="P:methylation"/>
    <property type="evidence" value="ECO:0007669"/>
    <property type="project" value="UniProtKB-KW"/>
</dbReference>
<dbReference type="eggNOG" id="COG2227">
    <property type="taxonomic scope" value="Bacteria"/>
</dbReference>
<dbReference type="Gene3D" id="3.40.50.150">
    <property type="entry name" value="Vaccinia Virus protein VP39"/>
    <property type="match status" value="1"/>
</dbReference>
<sequence length="295" mass="34532">MYERLTKCPVCKSEQFINHLVVKDHAISKESFIICECTNCQLWFTNPRPDEENILKYYDKPNYISHQNKSRNLTDIVYNVIRKYTLEQKLNWLNTRIPKKGRMLDYGCGVGLFPKTCQKNGWEAYGMEPNQKAATIAKVENNVNMIQDFNDLQKLKKFDAITLFHVLEHIHKLHETIDVLLGRLKKRGLLFLAVPNRDSLDSGTFKEDWAALDVPRHLYHFNKQSMNFFVDQHQCRVVDTIPLPFDSYYVSLLSHQAKGHKNKYLKAIKSGYQSNKHAKTNDNNYSSLLFVIKKK</sequence>
<keyword evidence="1" id="KW-0489">Methyltransferase</keyword>
<proteinExistence type="predicted"/>
<accession>G0IW11</accession>
<dbReference type="CDD" id="cd02440">
    <property type="entry name" value="AdoMet_MTases"/>
    <property type="match status" value="1"/>
</dbReference>
<keyword evidence="1" id="KW-0808">Transferase</keyword>
<dbReference type="InterPro" id="IPR029063">
    <property type="entry name" value="SAM-dependent_MTases_sf"/>
</dbReference>
<dbReference type="STRING" id="880070.Cycma_1803"/>
<dbReference type="OrthoDB" id="2370471at2"/>
<dbReference type="KEGG" id="cmr:Cycma_1803"/>
<evidence type="ECO:0000313" key="2">
    <source>
        <dbReference type="Proteomes" id="UP000001635"/>
    </source>
</evidence>
<evidence type="ECO:0000313" key="1">
    <source>
        <dbReference type="EMBL" id="AEL25556.1"/>
    </source>
</evidence>
<dbReference type="HOGENOM" id="CLU_068669_1_0_10"/>
<protein>
    <submittedName>
        <fullName evidence="1">Methyltransferase type 12</fullName>
    </submittedName>
</protein>
<organism evidence="1 2">
    <name type="scientific">Cyclobacterium marinum (strain ATCC 25205 / DSM 745 / LMG 13164 / NCIMB 1802)</name>
    <name type="common">Flectobacillus marinus</name>
    <dbReference type="NCBI Taxonomy" id="880070"/>
    <lineage>
        <taxon>Bacteria</taxon>
        <taxon>Pseudomonadati</taxon>
        <taxon>Bacteroidota</taxon>
        <taxon>Cytophagia</taxon>
        <taxon>Cytophagales</taxon>
        <taxon>Cyclobacteriaceae</taxon>
        <taxon>Cyclobacterium</taxon>
    </lineage>
</organism>
<dbReference type="PANTHER" id="PTHR43861">
    <property type="entry name" value="TRANS-ACONITATE 2-METHYLTRANSFERASE-RELATED"/>
    <property type="match status" value="1"/>
</dbReference>
<dbReference type="EMBL" id="CP002955">
    <property type="protein sequence ID" value="AEL25556.1"/>
    <property type="molecule type" value="Genomic_DNA"/>
</dbReference>
<gene>
    <name evidence="1" type="ordered locus">Cycma_1803</name>
</gene>
<dbReference type="SUPFAM" id="SSF53335">
    <property type="entry name" value="S-adenosyl-L-methionine-dependent methyltransferases"/>
    <property type="match status" value="1"/>
</dbReference>
<dbReference type="AlphaFoldDB" id="G0IW11"/>
<name>G0IW11_CYCMS</name>
<reference evidence="2" key="1">
    <citation type="submission" date="2011-07" db="EMBL/GenBank/DDBJ databases">
        <title>The complete genome of Cyclobacterium marinum DSM 745.</title>
        <authorList>
            <person name="Lucas S."/>
            <person name="Han J."/>
            <person name="Lapidus A."/>
            <person name="Bruce D."/>
            <person name="Goodwin L."/>
            <person name="Pitluck S."/>
            <person name="Peters L."/>
            <person name="Kyrpides N."/>
            <person name="Mavromatis K."/>
            <person name="Ivanova N."/>
            <person name="Ovchinnikova G."/>
            <person name="Chertkov O."/>
            <person name="Detter J.C."/>
            <person name="Tapia R."/>
            <person name="Han C."/>
            <person name="Land M."/>
            <person name="Hauser L."/>
            <person name="Markowitz V."/>
            <person name="Cheng J.-F."/>
            <person name="Hugenholtz P."/>
            <person name="Woyke T."/>
            <person name="Wu D."/>
            <person name="Tindall B."/>
            <person name="Schuetze A."/>
            <person name="Brambilla E."/>
            <person name="Klenk H.-P."/>
            <person name="Eisen J.A."/>
        </authorList>
    </citation>
    <scope>NUCLEOTIDE SEQUENCE [LARGE SCALE GENOMIC DNA]</scope>
    <source>
        <strain evidence="2">ATCC 25205 / DSM 745 / LMG 13164 / NCIMB 1802</strain>
    </source>
</reference>
<dbReference type="Proteomes" id="UP000001635">
    <property type="component" value="Chromosome"/>
</dbReference>